<keyword evidence="2" id="KW-1185">Reference proteome</keyword>
<evidence type="ECO:0000313" key="1">
    <source>
        <dbReference type="EMBL" id="KAJ8629654.1"/>
    </source>
</evidence>
<accession>A0ACC2L9D3</accession>
<sequence>MRNKTQQGFKLLEELDLPHQAQGRPRRAESQITRSKLEKELSHAHQLVASEEIAGFDEILLHYCNVKCPGTLKSFNIWVSSVDAKECDLGSFHVDLSEMIFSGNLKSIFGGKAMTLHYISNISF</sequence>
<dbReference type="Proteomes" id="UP001234297">
    <property type="component" value="Chromosome 7"/>
</dbReference>
<reference evidence="1 2" key="1">
    <citation type="journal article" date="2022" name="Hortic Res">
        <title>A haplotype resolved chromosomal level avocado genome allows analysis of novel avocado genes.</title>
        <authorList>
            <person name="Nath O."/>
            <person name="Fletcher S.J."/>
            <person name="Hayward A."/>
            <person name="Shaw L.M."/>
            <person name="Masouleh A.K."/>
            <person name="Furtado A."/>
            <person name="Henry R.J."/>
            <person name="Mitter N."/>
        </authorList>
    </citation>
    <scope>NUCLEOTIDE SEQUENCE [LARGE SCALE GENOMIC DNA]</scope>
    <source>
        <strain evidence="2">cv. Hass</strain>
    </source>
</reference>
<protein>
    <submittedName>
        <fullName evidence="1">Uncharacterized protein</fullName>
    </submittedName>
</protein>
<proteinExistence type="predicted"/>
<comment type="caution">
    <text evidence="1">The sequence shown here is derived from an EMBL/GenBank/DDBJ whole genome shotgun (WGS) entry which is preliminary data.</text>
</comment>
<evidence type="ECO:0000313" key="2">
    <source>
        <dbReference type="Proteomes" id="UP001234297"/>
    </source>
</evidence>
<gene>
    <name evidence="1" type="ORF">MRB53_022977</name>
</gene>
<name>A0ACC2L9D3_PERAE</name>
<dbReference type="EMBL" id="CM056815">
    <property type="protein sequence ID" value="KAJ8629654.1"/>
    <property type="molecule type" value="Genomic_DNA"/>
</dbReference>
<organism evidence="1 2">
    <name type="scientific">Persea americana</name>
    <name type="common">Avocado</name>
    <dbReference type="NCBI Taxonomy" id="3435"/>
    <lineage>
        <taxon>Eukaryota</taxon>
        <taxon>Viridiplantae</taxon>
        <taxon>Streptophyta</taxon>
        <taxon>Embryophyta</taxon>
        <taxon>Tracheophyta</taxon>
        <taxon>Spermatophyta</taxon>
        <taxon>Magnoliopsida</taxon>
        <taxon>Magnoliidae</taxon>
        <taxon>Laurales</taxon>
        <taxon>Lauraceae</taxon>
        <taxon>Persea</taxon>
    </lineage>
</organism>